<accession>A0A512M4P9</accession>
<dbReference type="EMBL" id="BKAG01000005">
    <property type="protein sequence ID" value="GEP41716.1"/>
    <property type="molecule type" value="Genomic_DNA"/>
</dbReference>
<organism evidence="1 2">
    <name type="scientific">Brevifollis gellanilyticus</name>
    <dbReference type="NCBI Taxonomy" id="748831"/>
    <lineage>
        <taxon>Bacteria</taxon>
        <taxon>Pseudomonadati</taxon>
        <taxon>Verrucomicrobiota</taxon>
        <taxon>Verrucomicrobiia</taxon>
        <taxon>Verrucomicrobiales</taxon>
        <taxon>Verrucomicrobiaceae</taxon>
    </lineage>
</organism>
<evidence type="ECO:0000313" key="1">
    <source>
        <dbReference type="EMBL" id="GEP41716.1"/>
    </source>
</evidence>
<keyword evidence="2" id="KW-1185">Reference proteome</keyword>
<proteinExistence type="predicted"/>
<reference evidence="1 2" key="1">
    <citation type="submission" date="2019-07" db="EMBL/GenBank/DDBJ databases">
        <title>Whole genome shotgun sequence of Brevifollis gellanilyticus NBRC 108608.</title>
        <authorList>
            <person name="Hosoyama A."/>
            <person name="Uohara A."/>
            <person name="Ohji S."/>
            <person name="Ichikawa N."/>
        </authorList>
    </citation>
    <scope>NUCLEOTIDE SEQUENCE [LARGE SCALE GENOMIC DNA]</scope>
    <source>
        <strain evidence="1 2">NBRC 108608</strain>
    </source>
</reference>
<dbReference type="AlphaFoldDB" id="A0A512M4P9"/>
<evidence type="ECO:0008006" key="3">
    <source>
        <dbReference type="Google" id="ProtNLM"/>
    </source>
</evidence>
<dbReference type="InterPro" id="IPR013424">
    <property type="entry name" value="Ice-binding_C"/>
</dbReference>
<dbReference type="Proteomes" id="UP000321577">
    <property type="component" value="Unassembled WGS sequence"/>
</dbReference>
<name>A0A512M4P9_9BACT</name>
<comment type="caution">
    <text evidence="1">The sequence shown here is derived from an EMBL/GenBank/DDBJ whole genome shotgun (WGS) entry which is preliminary data.</text>
</comment>
<dbReference type="NCBIfam" id="TIGR02595">
    <property type="entry name" value="PEP_CTERM"/>
    <property type="match status" value="1"/>
</dbReference>
<evidence type="ECO:0000313" key="2">
    <source>
        <dbReference type="Proteomes" id="UP000321577"/>
    </source>
</evidence>
<sequence length="232" mass="25200">MNIFMKRILLLAAMVFGLGVTAVHSRTIDWGSSVGGSILDSNGVALDDSYIFELGSFGSFVPTGDNLDQWQSNWKPFDRATAPAANGWNSTFSYFASSATLLNGGVSDSSPPLPAYSFAPNEQAYIFIYNSLNAYNFLSEWALITNNSLDLNTADDWLFPVPGDKTEMPLEWRVSGANAVIYGGVNNQQGAGNYTVDPANFDLQTHAVPEPAGALLIGITGFLTLLRRRRLR</sequence>
<protein>
    <recommendedName>
        <fullName evidence="3">PEP-CTERM protein-sorting domain-containing protein</fullName>
    </recommendedName>
</protein>
<dbReference type="OrthoDB" id="202957at2"/>
<gene>
    <name evidence="1" type="ORF">BGE01nite_10070</name>
</gene>